<dbReference type="InterPro" id="IPR006683">
    <property type="entry name" value="Thioestr_dom"/>
</dbReference>
<evidence type="ECO:0000313" key="3">
    <source>
        <dbReference type="EMBL" id="HIY68614.1"/>
    </source>
</evidence>
<proteinExistence type="predicted"/>
<evidence type="ECO:0000313" key="4">
    <source>
        <dbReference type="Proteomes" id="UP000886844"/>
    </source>
</evidence>
<evidence type="ECO:0000256" key="1">
    <source>
        <dbReference type="ARBA" id="ARBA00022801"/>
    </source>
</evidence>
<reference evidence="3" key="2">
    <citation type="submission" date="2021-04" db="EMBL/GenBank/DDBJ databases">
        <authorList>
            <person name="Gilroy R."/>
        </authorList>
    </citation>
    <scope>NUCLEOTIDE SEQUENCE</scope>
    <source>
        <strain evidence="3">5134</strain>
    </source>
</reference>
<dbReference type="SUPFAM" id="SSF54637">
    <property type="entry name" value="Thioesterase/thiol ester dehydrase-isomerase"/>
    <property type="match status" value="1"/>
</dbReference>
<dbReference type="EMBL" id="DXDA01000036">
    <property type="protein sequence ID" value="HIY68614.1"/>
    <property type="molecule type" value="Genomic_DNA"/>
</dbReference>
<organism evidence="3 4">
    <name type="scientific">Candidatus Alistipes intestinigallinarum</name>
    <dbReference type="NCBI Taxonomy" id="2838440"/>
    <lineage>
        <taxon>Bacteria</taxon>
        <taxon>Pseudomonadati</taxon>
        <taxon>Bacteroidota</taxon>
        <taxon>Bacteroidia</taxon>
        <taxon>Bacteroidales</taxon>
        <taxon>Rikenellaceae</taxon>
        <taxon>Alistipes</taxon>
    </lineage>
</organism>
<reference evidence="3" key="1">
    <citation type="journal article" date="2021" name="PeerJ">
        <title>Extensive microbial diversity within the chicken gut microbiome revealed by metagenomics and culture.</title>
        <authorList>
            <person name="Gilroy R."/>
            <person name="Ravi A."/>
            <person name="Getino M."/>
            <person name="Pursley I."/>
            <person name="Horton D.L."/>
            <person name="Alikhan N.F."/>
            <person name="Baker D."/>
            <person name="Gharbi K."/>
            <person name="Hall N."/>
            <person name="Watson M."/>
            <person name="Adriaenssens E.M."/>
            <person name="Foster-Nyarko E."/>
            <person name="Jarju S."/>
            <person name="Secka A."/>
            <person name="Antonio M."/>
            <person name="Oren A."/>
            <person name="Chaudhuri R.R."/>
            <person name="La Ragione R."/>
            <person name="Hildebrand F."/>
            <person name="Pallen M.J."/>
        </authorList>
    </citation>
    <scope>NUCLEOTIDE SEQUENCE</scope>
    <source>
        <strain evidence="3">5134</strain>
    </source>
</reference>
<comment type="caution">
    <text evidence="3">The sequence shown here is derived from an EMBL/GenBank/DDBJ whole genome shotgun (WGS) entry which is preliminary data.</text>
</comment>
<dbReference type="Gene3D" id="3.10.129.10">
    <property type="entry name" value="Hotdog Thioesterase"/>
    <property type="match status" value="1"/>
</dbReference>
<protein>
    <submittedName>
        <fullName evidence="3">PaaI family thioesterase</fullName>
    </submittedName>
</protein>
<keyword evidence="1" id="KW-0378">Hydrolase</keyword>
<evidence type="ECO:0000259" key="2">
    <source>
        <dbReference type="Pfam" id="PF03061"/>
    </source>
</evidence>
<dbReference type="InterPro" id="IPR029069">
    <property type="entry name" value="HotDog_dom_sf"/>
</dbReference>
<name>A0A9D2CC58_9BACT</name>
<sequence length="170" mass="19769">MKRIINPWRGMEGYRCFGCAPHSPEGLRMEFYEDGEEIVSIWHPRPEFQGWVDTLHGGIQATLADEISSWVVFRKFQTSGVTSKMEVRYHRPIHTSDAYIVLRARVEEQRRNLIRIAVRITDSEERLCTEAVCVYFLFPKEKAARDFHFCDCPVEEGECNPFAELPAAEQ</sequence>
<dbReference type="AlphaFoldDB" id="A0A9D2CC58"/>
<dbReference type="PANTHER" id="PTHR47260:SF1">
    <property type="entry name" value="UPF0644 PROTEIN PB2B4.06"/>
    <property type="match status" value="1"/>
</dbReference>
<dbReference type="InterPro" id="IPR052061">
    <property type="entry name" value="PTE-AB_protein"/>
</dbReference>
<dbReference type="NCBIfam" id="TIGR00369">
    <property type="entry name" value="unchar_dom_1"/>
    <property type="match status" value="1"/>
</dbReference>
<gene>
    <name evidence="3" type="ORF">H9828_04275</name>
</gene>
<feature type="domain" description="Thioesterase" evidence="2">
    <location>
        <begin position="54"/>
        <end position="128"/>
    </location>
</feature>
<dbReference type="Pfam" id="PF03061">
    <property type="entry name" value="4HBT"/>
    <property type="match status" value="1"/>
</dbReference>
<dbReference type="InterPro" id="IPR003736">
    <property type="entry name" value="PAAI_dom"/>
</dbReference>
<dbReference type="GO" id="GO:0016289">
    <property type="term" value="F:acyl-CoA hydrolase activity"/>
    <property type="evidence" value="ECO:0007669"/>
    <property type="project" value="UniProtKB-ARBA"/>
</dbReference>
<accession>A0A9D2CC58</accession>
<dbReference type="Proteomes" id="UP000886844">
    <property type="component" value="Unassembled WGS sequence"/>
</dbReference>
<dbReference type="CDD" id="cd03443">
    <property type="entry name" value="PaaI_thioesterase"/>
    <property type="match status" value="1"/>
</dbReference>
<dbReference type="PANTHER" id="PTHR47260">
    <property type="entry name" value="UPF0644 PROTEIN PB2B4.06"/>
    <property type="match status" value="1"/>
</dbReference>